<proteinExistence type="predicted"/>
<accession>A0ACB6R467</accession>
<evidence type="ECO:0000313" key="2">
    <source>
        <dbReference type="Proteomes" id="UP000799755"/>
    </source>
</evidence>
<keyword evidence="2" id="KW-1185">Reference proteome</keyword>
<evidence type="ECO:0000313" key="1">
    <source>
        <dbReference type="EMBL" id="KAF2473852.1"/>
    </source>
</evidence>
<gene>
    <name evidence="1" type="ORF">BDR25DRAFT_256802</name>
</gene>
<reference evidence="1" key="1">
    <citation type="journal article" date="2020" name="Stud. Mycol.">
        <title>101 Dothideomycetes genomes: a test case for predicting lifestyles and emergence of pathogens.</title>
        <authorList>
            <person name="Haridas S."/>
            <person name="Albert R."/>
            <person name="Binder M."/>
            <person name="Bloem J."/>
            <person name="Labutti K."/>
            <person name="Salamov A."/>
            <person name="Andreopoulos B."/>
            <person name="Baker S."/>
            <person name="Barry K."/>
            <person name="Bills G."/>
            <person name="Bluhm B."/>
            <person name="Cannon C."/>
            <person name="Castanera R."/>
            <person name="Culley D."/>
            <person name="Daum C."/>
            <person name="Ezra D."/>
            <person name="Gonzalez J."/>
            <person name="Henrissat B."/>
            <person name="Kuo A."/>
            <person name="Liang C."/>
            <person name="Lipzen A."/>
            <person name="Lutzoni F."/>
            <person name="Magnuson J."/>
            <person name="Mondo S."/>
            <person name="Nolan M."/>
            <person name="Ohm R."/>
            <person name="Pangilinan J."/>
            <person name="Park H.-J."/>
            <person name="Ramirez L."/>
            <person name="Alfaro M."/>
            <person name="Sun H."/>
            <person name="Tritt A."/>
            <person name="Yoshinaga Y."/>
            <person name="Zwiers L.-H."/>
            <person name="Turgeon B."/>
            <person name="Goodwin S."/>
            <person name="Spatafora J."/>
            <person name="Crous P."/>
            <person name="Grigoriev I."/>
        </authorList>
    </citation>
    <scope>NUCLEOTIDE SEQUENCE</scope>
    <source>
        <strain evidence="1">ATCC 200398</strain>
    </source>
</reference>
<organism evidence="1 2">
    <name type="scientific">Lindgomyces ingoldianus</name>
    <dbReference type="NCBI Taxonomy" id="673940"/>
    <lineage>
        <taxon>Eukaryota</taxon>
        <taxon>Fungi</taxon>
        <taxon>Dikarya</taxon>
        <taxon>Ascomycota</taxon>
        <taxon>Pezizomycotina</taxon>
        <taxon>Dothideomycetes</taxon>
        <taxon>Pleosporomycetidae</taxon>
        <taxon>Pleosporales</taxon>
        <taxon>Lindgomycetaceae</taxon>
        <taxon>Lindgomyces</taxon>
    </lineage>
</organism>
<name>A0ACB6R467_9PLEO</name>
<dbReference type="EMBL" id="MU003499">
    <property type="protein sequence ID" value="KAF2473852.1"/>
    <property type="molecule type" value="Genomic_DNA"/>
</dbReference>
<sequence>METPIRIAILECDTPLDHTRAKYGGYGGVFKALLAAAADTLGLPDLISSMKGLELSTFDVVNEQEYPDLNKIDAVLLTGSRHNSFDDTPWILKLVEFTKELLQQNRIRIIGVCFGHQILGRAAGVKVGRSEGGWEVSVLPIELTEKGKELFKQDTISLHQMHRDAVFEYPEGVEKLGASPRCLVQGMYAKGKFISVQGHPEFNQEIVSELVTARHLQGIFNEEMYKDAMVRVAKHHDGVAVAAAFLRFLLEE</sequence>
<protein>
    <submittedName>
        <fullName evidence="1">Class I glutamine amidotransferase-like protein</fullName>
    </submittedName>
</protein>
<comment type="caution">
    <text evidence="1">The sequence shown here is derived from an EMBL/GenBank/DDBJ whole genome shotgun (WGS) entry which is preliminary data.</text>
</comment>
<dbReference type="Proteomes" id="UP000799755">
    <property type="component" value="Unassembled WGS sequence"/>
</dbReference>